<dbReference type="EMBL" id="LQPZ01000037">
    <property type="protein sequence ID" value="ORX01430.1"/>
    <property type="molecule type" value="Genomic_DNA"/>
</dbReference>
<evidence type="ECO:0000313" key="3">
    <source>
        <dbReference type="Proteomes" id="UP000193090"/>
    </source>
</evidence>
<keyword evidence="3" id="KW-1185">Reference proteome</keyword>
<keyword evidence="1" id="KW-0812">Transmembrane</keyword>
<accession>A0A1X2EGU8</accession>
<evidence type="ECO:0000256" key="1">
    <source>
        <dbReference type="SAM" id="Phobius"/>
    </source>
</evidence>
<comment type="caution">
    <text evidence="2">The sequence shown here is derived from an EMBL/GenBank/DDBJ whole genome shotgun (WGS) entry which is preliminary data.</text>
</comment>
<protein>
    <recommendedName>
        <fullName evidence="4">Pyrrolo-quinoline quinone</fullName>
    </recommendedName>
</protein>
<gene>
    <name evidence="2" type="ORF">AWC30_13685</name>
</gene>
<reference evidence="2 3" key="1">
    <citation type="submission" date="2016-01" db="EMBL/GenBank/DDBJ databases">
        <title>The new phylogeny of the genus Mycobacterium.</title>
        <authorList>
            <person name="Tarcisio F."/>
            <person name="Conor M."/>
            <person name="Antonella G."/>
            <person name="Elisabetta G."/>
            <person name="Giulia F.S."/>
            <person name="Sara T."/>
            <person name="Anna F."/>
            <person name="Clotilde B."/>
            <person name="Roberto B."/>
            <person name="Veronica D.S."/>
            <person name="Fabio R."/>
            <person name="Monica P."/>
            <person name="Olivier J."/>
            <person name="Enrico T."/>
            <person name="Nicola S."/>
        </authorList>
    </citation>
    <scope>NUCLEOTIDE SEQUENCE [LARGE SCALE GENOMIC DNA]</scope>
    <source>
        <strain evidence="2 3">DSM 44153</strain>
    </source>
</reference>
<dbReference type="SUPFAM" id="SSF50998">
    <property type="entry name" value="Quinoprotein alcohol dehydrogenase-like"/>
    <property type="match status" value="1"/>
</dbReference>
<organism evidence="2 3">
    <name type="scientific">Mycolicibacillus trivialis</name>
    <dbReference type="NCBI Taxonomy" id="1798"/>
    <lineage>
        <taxon>Bacteria</taxon>
        <taxon>Bacillati</taxon>
        <taxon>Actinomycetota</taxon>
        <taxon>Actinomycetes</taxon>
        <taxon>Mycobacteriales</taxon>
        <taxon>Mycobacteriaceae</taxon>
        <taxon>Mycolicibacillus</taxon>
    </lineage>
</organism>
<name>A0A1X2EGU8_9MYCO</name>
<proteinExistence type="predicted"/>
<dbReference type="InterPro" id="IPR011047">
    <property type="entry name" value="Quinoprotein_ADH-like_sf"/>
</dbReference>
<dbReference type="STRING" id="1798.AWC30_13685"/>
<keyword evidence="1" id="KW-1133">Transmembrane helix</keyword>
<dbReference type="InterPro" id="IPR015943">
    <property type="entry name" value="WD40/YVTN_repeat-like_dom_sf"/>
</dbReference>
<feature type="transmembrane region" description="Helical" evidence="1">
    <location>
        <begin position="12"/>
        <end position="32"/>
    </location>
</feature>
<evidence type="ECO:0000313" key="2">
    <source>
        <dbReference type="EMBL" id="ORX01430.1"/>
    </source>
</evidence>
<keyword evidence="1" id="KW-0472">Membrane</keyword>
<evidence type="ECO:0008006" key="4">
    <source>
        <dbReference type="Google" id="ProtNLM"/>
    </source>
</evidence>
<dbReference type="Gene3D" id="2.130.10.10">
    <property type="entry name" value="YVTN repeat-like/Quinoprotein amine dehydrogenase"/>
    <property type="match status" value="1"/>
</dbReference>
<dbReference type="RefSeq" id="WP_085110751.1">
    <property type="nucleotide sequence ID" value="NZ_JACKSN010000165.1"/>
</dbReference>
<dbReference type="OrthoDB" id="5182370at2"/>
<dbReference type="Proteomes" id="UP000193090">
    <property type="component" value="Unassembled WGS sequence"/>
</dbReference>
<dbReference type="AlphaFoldDB" id="A0A1X2EGU8"/>
<sequence>MVRPERRSTADLIAAAAIVVVLAIAATVIWWVSDARHTVSRPAAEPAASRPSAIALPTAVHELWSTPSPATTRPVLVGGVVVTGEGSTMSGRDPRTGAELWSYRRRGELCGVSWVYKYALAVYPDRRGCGQVSAIDGATGQRGPTRSSYADEQVRLTADGTIVLALGSTRLEMWRSDLVRMLSYGELDAPVKPSARRLDSGCTLLSAAAGPSAVSVLESCRDQPGLQLRLLRPGKDEDEPEQRDVPLPTLAADSGARVVAVADTTTAVYLPTPAPHVDIIDETGTTVSSTALAAPPTAFAVSKPGDVISWWTGDAVLVFDPADLSYRYTVGARDGAGPLGPAALMANRMLIPVTGGVAVYNPATGEYERTIAVDRPADVTAVYPAVSGALILEQRGPTLVALGE</sequence>